<protein>
    <submittedName>
        <fullName evidence="2">Uncharacterized protein</fullName>
    </submittedName>
</protein>
<feature type="compositionally biased region" description="Acidic residues" evidence="1">
    <location>
        <begin position="62"/>
        <end position="72"/>
    </location>
</feature>
<feature type="region of interest" description="Disordered" evidence="1">
    <location>
        <begin position="401"/>
        <end position="457"/>
    </location>
</feature>
<feature type="compositionally biased region" description="Basic and acidic residues" evidence="1">
    <location>
        <begin position="73"/>
        <end position="84"/>
    </location>
</feature>
<feature type="region of interest" description="Disordered" evidence="1">
    <location>
        <begin position="56"/>
        <end position="152"/>
    </location>
</feature>
<accession>A0A1E3PND1</accession>
<keyword evidence="3" id="KW-1185">Reference proteome</keyword>
<dbReference type="EMBL" id="KV454407">
    <property type="protein sequence ID" value="ODQ66931.1"/>
    <property type="molecule type" value="Genomic_DNA"/>
</dbReference>
<proteinExistence type="predicted"/>
<dbReference type="Proteomes" id="UP000095009">
    <property type="component" value="Unassembled WGS sequence"/>
</dbReference>
<feature type="compositionally biased region" description="Low complexity" evidence="1">
    <location>
        <begin position="401"/>
        <end position="414"/>
    </location>
</feature>
<dbReference type="AlphaFoldDB" id="A0A1E3PND1"/>
<feature type="compositionally biased region" description="Polar residues" evidence="1">
    <location>
        <begin position="424"/>
        <end position="452"/>
    </location>
</feature>
<dbReference type="Pfam" id="PF10380">
    <property type="entry name" value="CRF1"/>
    <property type="match status" value="1"/>
</dbReference>
<evidence type="ECO:0000256" key="1">
    <source>
        <dbReference type="SAM" id="MobiDB-lite"/>
    </source>
</evidence>
<feature type="compositionally biased region" description="Polar residues" evidence="1">
    <location>
        <begin position="91"/>
        <end position="102"/>
    </location>
</feature>
<dbReference type="OrthoDB" id="4047468at2759"/>
<organism evidence="2 3">
    <name type="scientific">Nadsonia fulvescens var. elongata DSM 6958</name>
    <dbReference type="NCBI Taxonomy" id="857566"/>
    <lineage>
        <taxon>Eukaryota</taxon>
        <taxon>Fungi</taxon>
        <taxon>Dikarya</taxon>
        <taxon>Ascomycota</taxon>
        <taxon>Saccharomycotina</taxon>
        <taxon>Dipodascomycetes</taxon>
        <taxon>Dipodascales</taxon>
        <taxon>Dipodascales incertae sedis</taxon>
        <taxon>Nadsonia</taxon>
    </lineage>
</organism>
<feature type="compositionally biased region" description="Acidic residues" evidence="1">
    <location>
        <begin position="107"/>
        <end position="123"/>
    </location>
</feature>
<gene>
    <name evidence="2" type="ORF">NADFUDRAFT_68882</name>
</gene>
<name>A0A1E3PND1_9ASCO</name>
<sequence>MILLDGNMILNLSPMSLKNHWNMDNIDDFHEMNYKSEKSTYDDNGLGNWPAYVDSSRSSIGDTDDYETEASDGDNKSNRSDLSLKIKPRNSLAQNGNTSEIKTSVETEGEDSEEADDSTDEESPTLPRPPIVSPTSKSTSSTSVLAKSTSISKNKSGIAKNNIASKTFSTSLVPSTNVTNYKIPTESLTNPPSISGPPRLASWVMNSKRPFGIIDGRTTSSIQSKCNESGNSKMKMVNGDVIDMSLKGYNPSVIRKAMRKALLSKNRHNETNFYNSESNNMSLDEFIHSQDDDETVGGTNINVDTTNNYNNQDDTTNTFIPQNRNIPLSAFRNRISGNNAAAAQQEGLNYGLGVLNNIPQSLYPIRKTGMWRNTVNKQSPIFKRNALHSDFQKRVFCTRPPSALRSSSSMGSLAPKRSKRTKAHTTSGMDTINGSANSTELAASVEAQSFSTKKQDEFEDNSFKFDKLETGSLDSLFDELG</sequence>
<dbReference type="GO" id="GO:0060962">
    <property type="term" value="P:regulation of ribosomal protein gene transcription by RNA polymerase II"/>
    <property type="evidence" value="ECO:0007669"/>
    <property type="project" value="InterPro"/>
</dbReference>
<feature type="compositionally biased region" description="Low complexity" evidence="1">
    <location>
        <begin position="133"/>
        <end position="152"/>
    </location>
</feature>
<evidence type="ECO:0000313" key="2">
    <source>
        <dbReference type="EMBL" id="ODQ66931.1"/>
    </source>
</evidence>
<dbReference type="GO" id="GO:0003712">
    <property type="term" value="F:transcription coregulator activity"/>
    <property type="evidence" value="ECO:0007669"/>
    <property type="project" value="InterPro"/>
</dbReference>
<reference evidence="2 3" key="1">
    <citation type="journal article" date="2016" name="Proc. Natl. Acad. Sci. U.S.A.">
        <title>Comparative genomics of biotechnologically important yeasts.</title>
        <authorList>
            <person name="Riley R."/>
            <person name="Haridas S."/>
            <person name="Wolfe K.H."/>
            <person name="Lopes M.R."/>
            <person name="Hittinger C.T."/>
            <person name="Goeker M."/>
            <person name="Salamov A.A."/>
            <person name="Wisecaver J.H."/>
            <person name="Long T.M."/>
            <person name="Calvey C.H."/>
            <person name="Aerts A.L."/>
            <person name="Barry K.W."/>
            <person name="Choi C."/>
            <person name="Clum A."/>
            <person name="Coughlan A.Y."/>
            <person name="Deshpande S."/>
            <person name="Douglass A.P."/>
            <person name="Hanson S.J."/>
            <person name="Klenk H.-P."/>
            <person name="LaButti K.M."/>
            <person name="Lapidus A."/>
            <person name="Lindquist E.A."/>
            <person name="Lipzen A.M."/>
            <person name="Meier-Kolthoff J.P."/>
            <person name="Ohm R.A."/>
            <person name="Otillar R.P."/>
            <person name="Pangilinan J.L."/>
            <person name="Peng Y."/>
            <person name="Rokas A."/>
            <person name="Rosa C.A."/>
            <person name="Scheuner C."/>
            <person name="Sibirny A.A."/>
            <person name="Slot J.C."/>
            <person name="Stielow J.B."/>
            <person name="Sun H."/>
            <person name="Kurtzman C.P."/>
            <person name="Blackwell M."/>
            <person name="Grigoriev I.V."/>
            <person name="Jeffries T.W."/>
        </authorList>
    </citation>
    <scope>NUCLEOTIDE SEQUENCE [LARGE SCALE GENOMIC DNA]</scope>
    <source>
        <strain evidence="2 3">DSM 6958</strain>
    </source>
</reference>
<dbReference type="InterPro" id="IPR018837">
    <property type="entry name" value="TF_CRF1/IFH1"/>
</dbReference>
<evidence type="ECO:0000313" key="3">
    <source>
        <dbReference type="Proteomes" id="UP000095009"/>
    </source>
</evidence>